<organism evidence="12 13">
    <name type="scientific">Pseudaquabacterium pictum</name>
    <dbReference type="NCBI Taxonomy" id="2315236"/>
    <lineage>
        <taxon>Bacteria</taxon>
        <taxon>Pseudomonadati</taxon>
        <taxon>Pseudomonadota</taxon>
        <taxon>Betaproteobacteria</taxon>
        <taxon>Burkholderiales</taxon>
        <taxon>Sphaerotilaceae</taxon>
        <taxon>Pseudaquabacterium</taxon>
    </lineage>
</organism>
<dbReference type="GO" id="GO:0016020">
    <property type="term" value="C:membrane"/>
    <property type="evidence" value="ECO:0007669"/>
    <property type="project" value="UniProtKB-SubCell"/>
</dbReference>
<evidence type="ECO:0000256" key="6">
    <source>
        <dbReference type="ARBA" id="ARBA00022777"/>
    </source>
</evidence>
<dbReference type="Pfam" id="PF02518">
    <property type="entry name" value="HATPase_c"/>
    <property type="match status" value="1"/>
</dbReference>
<dbReference type="AlphaFoldDB" id="A0A480AQA8"/>
<comment type="catalytic activity">
    <reaction evidence="1">
        <text>ATP + protein L-histidine = ADP + protein N-phospho-L-histidine.</text>
        <dbReference type="EC" id="2.7.13.3"/>
    </reaction>
</comment>
<dbReference type="InterPro" id="IPR011006">
    <property type="entry name" value="CheY-like_superfamily"/>
</dbReference>
<evidence type="ECO:0000313" key="13">
    <source>
        <dbReference type="Proteomes" id="UP000301751"/>
    </source>
</evidence>
<evidence type="ECO:0000256" key="7">
    <source>
        <dbReference type="PROSITE-ProRule" id="PRU00169"/>
    </source>
</evidence>
<dbReference type="InterPro" id="IPR036097">
    <property type="entry name" value="HisK_dim/P_sf"/>
</dbReference>
<dbReference type="GO" id="GO:0000155">
    <property type="term" value="F:phosphorelay sensor kinase activity"/>
    <property type="evidence" value="ECO:0007669"/>
    <property type="project" value="InterPro"/>
</dbReference>
<dbReference type="PANTHER" id="PTHR43065">
    <property type="entry name" value="SENSOR HISTIDINE KINASE"/>
    <property type="match status" value="1"/>
</dbReference>
<dbReference type="InterPro" id="IPR036890">
    <property type="entry name" value="HATPase_C_sf"/>
</dbReference>
<evidence type="ECO:0000256" key="3">
    <source>
        <dbReference type="ARBA" id="ARBA00012438"/>
    </source>
</evidence>
<dbReference type="PANTHER" id="PTHR43065:SF49">
    <property type="entry name" value="HISTIDINE KINASE"/>
    <property type="match status" value="1"/>
</dbReference>
<comment type="subcellular location">
    <subcellularLocation>
        <location evidence="2">Membrane</location>
    </subcellularLocation>
</comment>
<dbReference type="InterPro" id="IPR005467">
    <property type="entry name" value="His_kinase_dom"/>
</dbReference>
<dbReference type="CDD" id="cd18774">
    <property type="entry name" value="PDC2_HK_sensor"/>
    <property type="match status" value="1"/>
</dbReference>
<dbReference type="EC" id="2.7.13.3" evidence="3"/>
<evidence type="ECO:0000256" key="8">
    <source>
        <dbReference type="SAM" id="Phobius"/>
    </source>
</evidence>
<feature type="modified residue" description="4-aspartylphosphate" evidence="7">
    <location>
        <position position="672"/>
    </location>
</feature>
<dbReference type="SMART" id="SM00388">
    <property type="entry name" value="HisKA"/>
    <property type="match status" value="1"/>
</dbReference>
<keyword evidence="8" id="KW-0472">Membrane</keyword>
<dbReference type="SUPFAM" id="SSF55874">
    <property type="entry name" value="ATPase domain of HSP90 chaperone/DNA topoisomerase II/histidine kinase"/>
    <property type="match status" value="1"/>
</dbReference>
<evidence type="ECO:0000313" key="12">
    <source>
        <dbReference type="EMBL" id="GCL62990.1"/>
    </source>
</evidence>
<feature type="domain" description="HAMP" evidence="11">
    <location>
        <begin position="306"/>
        <end position="359"/>
    </location>
</feature>
<dbReference type="Gene3D" id="1.10.287.130">
    <property type="match status" value="1"/>
</dbReference>
<evidence type="ECO:0000256" key="1">
    <source>
        <dbReference type="ARBA" id="ARBA00000085"/>
    </source>
</evidence>
<feature type="domain" description="Response regulatory" evidence="10">
    <location>
        <begin position="622"/>
        <end position="738"/>
    </location>
</feature>
<dbReference type="PRINTS" id="PR00344">
    <property type="entry name" value="BCTRLSENSOR"/>
</dbReference>
<proteinExistence type="predicted"/>
<protein>
    <recommendedName>
        <fullName evidence="3">histidine kinase</fullName>
        <ecNumber evidence="3">2.7.13.3</ecNumber>
    </recommendedName>
</protein>
<accession>A0A480AQA8</accession>
<sequence length="743" mass="79170">MESPRLSIRARLLMVALLATLLPALLALLRFQDDRRAQVAADGQRLAALAQAQAEDLRQRILATTQLQFGLARASVLVQPDRTACSAFLSEVREAHPQYTGILTINPDGRLFCDSLRSGRELDLNDRGYFQRARSSSEAVVLEPAFGRLTGRAVLQVAYPVRTPDASLRFVLLASLDLARAMRPAVQPTAGRRLLLLDDNGQVLAVSPADGTGLQGGMQLAGTPLGQFAAASREAGTTEVVMPDGQRHVWARADVRALAPAGLRVLAGAPEATIVAAADQRFRRDAAWYAAFAAALFLTVWWMAERAIRRPIARMTGMAGRLASGDLQARVDGPLPRGELGTLATALNQAAAALQAQRTDIGALHARLSQSQRLEAVGQLTGGVAHDFNNLLTVVLGHADLLAGDRLDAAQRRQALHMLIGAAERGAVLTRQLLAYARQQPLAPSAVDVNQLVMAIHPMLQRTLGEHIEIAVDGAPQLWPAMVDATQLESALLNLCLNARDAMPSGGRLTLHTSRLTLQPGDADLPAGDYVRLRVSDTGSGIAADDLQRVFEPFFTTKEKGKGTGLGLAMVYGFVRQSGGQIGISSEPGHGTTVQLDLPRASSPVAAATALPPAAVRGGHETLLVVEDDELVRLLASAELQALGYRVVEAANGVDALRLIEQGQAFDLLFTDVIMPGGLSGRELADAARRLRPGLPVLFTSGYTEDAFAQPGRPDAGLPLLPKPYRRAELARAVRAALERPPG</sequence>
<evidence type="ECO:0000256" key="4">
    <source>
        <dbReference type="ARBA" id="ARBA00022553"/>
    </source>
</evidence>
<keyword evidence="8" id="KW-1133">Transmembrane helix</keyword>
<dbReference type="SMART" id="SM00304">
    <property type="entry name" value="HAMP"/>
    <property type="match status" value="1"/>
</dbReference>
<feature type="domain" description="Histidine kinase" evidence="9">
    <location>
        <begin position="383"/>
        <end position="602"/>
    </location>
</feature>
<dbReference type="Gene3D" id="3.40.50.2300">
    <property type="match status" value="1"/>
</dbReference>
<evidence type="ECO:0000259" key="10">
    <source>
        <dbReference type="PROSITE" id="PS50110"/>
    </source>
</evidence>
<name>A0A480AQA8_9BURK</name>
<keyword evidence="13" id="KW-1185">Reference proteome</keyword>
<dbReference type="Gene3D" id="3.30.565.10">
    <property type="entry name" value="Histidine kinase-like ATPase, C-terminal domain"/>
    <property type="match status" value="1"/>
</dbReference>
<dbReference type="Pfam" id="PF00512">
    <property type="entry name" value="HisKA"/>
    <property type="match status" value="1"/>
</dbReference>
<dbReference type="Gene3D" id="3.30.450.20">
    <property type="entry name" value="PAS domain"/>
    <property type="match status" value="1"/>
</dbReference>
<reference evidence="13" key="1">
    <citation type="submission" date="2019-03" db="EMBL/GenBank/DDBJ databases">
        <title>Aquabacterium pictum sp.nov., the first bacteriochlorophyll a-containing freshwater bacterium in the genus Aquabacterium of the class Betaproteobacteria.</title>
        <authorList>
            <person name="Hirose S."/>
            <person name="Tank M."/>
            <person name="Hara E."/>
            <person name="Tamaki H."/>
            <person name="Takaichi S."/>
            <person name="Haruta S."/>
            <person name="Hanada S."/>
        </authorList>
    </citation>
    <scope>NUCLEOTIDE SEQUENCE [LARGE SCALE GENOMIC DNA]</scope>
    <source>
        <strain evidence="13">W35</strain>
    </source>
</reference>
<keyword evidence="6 12" id="KW-0418">Kinase</keyword>
<dbReference type="Gene3D" id="6.10.340.10">
    <property type="match status" value="1"/>
</dbReference>
<dbReference type="InterPro" id="IPR003594">
    <property type="entry name" value="HATPase_dom"/>
</dbReference>
<dbReference type="SUPFAM" id="SSF158472">
    <property type="entry name" value="HAMP domain-like"/>
    <property type="match status" value="1"/>
</dbReference>
<gene>
    <name evidence="12" type="ORF">AQPW35_20710</name>
</gene>
<dbReference type="InterPro" id="IPR004358">
    <property type="entry name" value="Sig_transdc_His_kin-like_C"/>
</dbReference>
<dbReference type="PROSITE" id="PS50110">
    <property type="entry name" value="RESPONSE_REGULATORY"/>
    <property type="match status" value="1"/>
</dbReference>
<dbReference type="Proteomes" id="UP000301751">
    <property type="component" value="Unassembled WGS sequence"/>
</dbReference>
<dbReference type="EMBL" id="BJCL01000004">
    <property type="protein sequence ID" value="GCL62990.1"/>
    <property type="molecule type" value="Genomic_DNA"/>
</dbReference>
<evidence type="ECO:0000256" key="5">
    <source>
        <dbReference type="ARBA" id="ARBA00022679"/>
    </source>
</evidence>
<keyword evidence="8" id="KW-0812">Transmembrane</keyword>
<keyword evidence="4 7" id="KW-0597">Phosphoprotein</keyword>
<dbReference type="SMART" id="SM00387">
    <property type="entry name" value="HATPase_c"/>
    <property type="match status" value="1"/>
</dbReference>
<comment type="caution">
    <text evidence="12">The sequence shown here is derived from an EMBL/GenBank/DDBJ whole genome shotgun (WGS) entry which is preliminary data.</text>
</comment>
<dbReference type="SUPFAM" id="SSF52172">
    <property type="entry name" value="CheY-like"/>
    <property type="match status" value="1"/>
</dbReference>
<dbReference type="Pfam" id="PF00672">
    <property type="entry name" value="HAMP"/>
    <property type="match status" value="1"/>
</dbReference>
<dbReference type="PROSITE" id="PS50885">
    <property type="entry name" value="HAMP"/>
    <property type="match status" value="1"/>
</dbReference>
<evidence type="ECO:0000259" key="11">
    <source>
        <dbReference type="PROSITE" id="PS50885"/>
    </source>
</evidence>
<dbReference type="InterPro" id="IPR003661">
    <property type="entry name" value="HisK_dim/P_dom"/>
</dbReference>
<feature type="transmembrane region" description="Helical" evidence="8">
    <location>
        <begin position="286"/>
        <end position="304"/>
    </location>
</feature>
<dbReference type="InterPro" id="IPR003660">
    <property type="entry name" value="HAMP_dom"/>
</dbReference>
<dbReference type="CDD" id="cd12914">
    <property type="entry name" value="PDC1_DGC_like"/>
    <property type="match status" value="1"/>
</dbReference>
<dbReference type="SMART" id="SM00448">
    <property type="entry name" value="REC"/>
    <property type="match status" value="1"/>
</dbReference>
<dbReference type="PROSITE" id="PS50109">
    <property type="entry name" value="HIS_KIN"/>
    <property type="match status" value="1"/>
</dbReference>
<evidence type="ECO:0000256" key="2">
    <source>
        <dbReference type="ARBA" id="ARBA00004370"/>
    </source>
</evidence>
<dbReference type="SUPFAM" id="SSF47384">
    <property type="entry name" value="Homodimeric domain of signal transducing histidine kinase"/>
    <property type="match status" value="1"/>
</dbReference>
<dbReference type="CDD" id="cd00082">
    <property type="entry name" value="HisKA"/>
    <property type="match status" value="1"/>
</dbReference>
<dbReference type="Pfam" id="PF00072">
    <property type="entry name" value="Response_reg"/>
    <property type="match status" value="1"/>
</dbReference>
<evidence type="ECO:0000259" key="9">
    <source>
        <dbReference type="PROSITE" id="PS50109"/>
    </source>
</evidence>
<dbReference type="InterPro" id="IPR001789">
    <property type="entry name" value="Sig_transdc_resp-reg_receiver"/>
</dbReference>
<keyword evidence="5" id="KW-0808">Transferase</keyword>